<organism evidence="1 2">
    <name type="scientific">Plasmodiophora brassicae</name>
    <name type="common">Clubroot disease agent</name>
    <dbReference type="NCBI Taxonomy" id="37360"/>
    <lineage>
        <taxon>Eukaryota</taxon>
        <taxon>Sar</taxon>
        <taxon>Rhizaria</taxon>
        <taxon>Endomyxa</taxon>
        <taxon>Phytomyxea</taxon>
        <taxon>Plasmodiophorida</taxon>
        <taxon>Plasmodiophoridae</taxon>
        <taxon>Plasmodiophora</taxon>
    </lineage>
</organism>
<evidence type="ECO:0000313" key="1">
    <source>
        <dbReference type="EMBL" id="CEP02552.1"/>
    </source>
</evidence>
<proteinExistence type="predicted"/>
<name>A0A0G4J4V1_PLABS</name>
<dbReference type="EMBL" id="CDSF01000131">
    <property type="protein sequence ID" value="CEP02552.1"/>
    <property type="molecule type" value="Genomic_DNA"/>
</dbReference>
<reference evidence="1 2" key="1">
    <citation type="submission" date="2015-02" db="EMBL/GenBank/DDBJ databases">
        <authorList>
            <person name="Chooi Y.-H."/>
        </authorList>
    </citation>
    <scope>NUCLEOTIDE SEQUENCE [LARGE SCALE GENOMIC DNA]</scope>
    <source>
        <strain evidence="1">E3</strain>
    </source>
</reference>
<keyword evidence="2" id="KW-1185">Reference proteome</keyword>
<gene>
    <name evidence="1" type="ORF">PBRA_009136</name>
</gene>
<sequence>MTSPPARAHINPLLLTRDLLGQTDPADDLVDVTGLVACCQTAGKLTVDSRAQPVDVRQALGACLGNLYLATGRIRTNPCGRVSLLRSLLSQLVDFGVRLQSSRNECEELVEAACSLLVHLPKSNFADARELHSTLEEALSALMSMRPGDVHLDAPSELERTYLLSKKSKNAYVDAIGDANDIDFLPRAVFVRSEGLGDMGIKGWAGYRHVVMVRPVLPPNPNPKTLLEHLAVYNHERVHVEARWRAANVNISTPDDPEFGLRHVNQVARRDRPERGRCVDVLLFGKQINFRGVSQAHAAKILEDWARDQESWSDDVLAIFDYYPEYRSTYFCVCGARPARIFM</sequence>
<accession>A0A0G4J4V1</accession>
<evidence type="ECO:0000313" key="2">
    <source>
        <dbReference type="Proteomes" id="UP000039324"/>
    </source>
</evidence>
<protein>
    <submittedName>
        <fullName evidence="1">Uncharacterized protein</fullName>
    </submittedName>
</protein>
<dbReference type="Proteomes" id="UP000039324">
    <property type="component" value="Unassembled WGS sequence"/>
</dbReference>
<dbReference type="AlphaFoldDB" id="A0A0G4J4V1"/>